<keyword evidence="19" id="KW-1185">Reference proteome</keyword>
<dbReference type="SMART" id="SM00327">
    <property type="entry name" value="VWA"/>
    <property type="match status" value="1"/>
</dbReference>
<evidence type="ECO:0000256" key="15">
    <source>
        <dbReference type="ARBA" id="ARBA00023303"/>
    </source>
</evidence>
<evidence type="ECO:0000256" key="14">
    <source>
        <dbReference type="ARBA" id="ARBA00023180"/>
    </source>
</evidence>
<dbReference type="SUPFAM" id="SSF53300">
    <property type="entry name" value="vWA-like"/>
    <property type="match status" value="1"/>
</dbReference>
<dbReference type="InterPro" id="IPR013608">
    <property type="entry name" value="VWA_N"/>
</dbReference>
<keyword evidence="7 16" id="KW-0732">Signal</keyword>
<keyword evidence="3" id="KW-0109">Calcium transport</keyword>
<dbReference type="InterPro" id="IPR013680">
    <property type="entry name" value="VDCC_a2/dsu"/>
</dbReference>
<name>A0A653D2M1_CALMS</name>
<evidence type="ECO:0000256" key="8">
    <source>
        <dbReference type="ARBA" id="ARBA00022837"/>
    </source>
</evidence>
<dbReference type="Pfam" id="PF08399">
    <property type="entry name" value="VWA_N"/>
    <property type="match status" value="1"/>
</dbReference>
<dbReference type="InterPro" id="IPR002035">
    <property type="entry name" value="VWF_A"/>
</dbReference>
<dbReference type="OrthoDB" id="10054666at2759"/>
<dbReference type="InterPro" id="IPR051173">
    <property type="entry name" value="Ca_channel_alpha-2/delta"/>
</dbReference>
<dbReference type="Pfam" id="PF08473">
    <property type="entry name" value="VGCC_alpha2"/>
    <property type="match status" value="1"/>
</dbReference>
<evidence type="ECO:0000256" key="9">
    <source>
        <dbReference type="ARBA" id="ARBA00022882"/>
    </source>
</evidence>
<dbReference type="GO" id="GO:0046872">
    <property type="term" value="F:metal ion binding"/>
    <property type="evidence" value="ECO:0007669"/>
    <property type="project" value="UniProtKB-KW"/>
</dbReference>
<keyword evidence="11" id="KW-0406">Ion transport</keyword>
<evidence type="ECO:0000256" key="4">
    <source>
        <dbReference type="ARBA" id="ARBA00022673"/>
    </source>
</evidence>
<keyword evidence="13" id="KW-1015">Disulfide bond</keyword>
<keyword evidence="12" id="KW-0472">Membrane</keyword>
<evidence type="ECO:0000256" key="12">
    <source>
        <dbReference type="ARBA" id="ARBA00023136"/>
    </source>
</evidence>
<dbReference type="Gene3D" id="3.40.50.410">
    <property type="entry name" value="von Willebrand factor, type A domain"/>
    <property type="match status" value="1"/>
</dbReference>
<dbReference type="PROSITE" id="PS50234">
    <property type="entry name" value="VWFA"/>
    <property type="match status" value="1"/>
</dbReference>
<dbReference type="AlphaFoldDB" id="A0A653D2M1"/>
<accession>A0A653D2M1</accession>
<organism evidence="18 19">
    <name type="scientific">Callosobruchus maculatus</name>
    <name type="common">Southern cowpea weevil</name>
    <name type="synonym">Pulse bruchid</name>
    <dbReference type="NCBI Taxonomy" id="64391"/>
    <lineage>
        <taxon>Eukaryota</taxon>
        <taxon>Metazoa</taxon>
        <taxon>Ecdysozoa</taxon>
        <taxon>Arthropoda</taxon>
        <taxon>Hexapoda</taxon>
        <taxon>Insecta</taxon>
        <taxon>Pterygota</taxon>
        <taxon>Neoptera</taxon>
        <taxon>Endopterygota</taxon>
        <taxon>Coleoptera</taxon>
        <taxon>Polyphaga</taxon>
        <taxon>Cucujiformia</taxon>
        <taxon>Chrysomeloidea</taxon>
        <taxon>Chrysomelidae</taxon>
        <taxon>Bruchinae</taxon>
        <taxon>Bruchini</taxon>
        <taxon>Callosobruchus</taxon>
    </lineage>
</organism>
<dbReference type="PANTHER" id="PTHR10166:SF63">
    <property type="entry name" value="STRAIGHTJACKET, ISOFORM C"/>
    <property type="match status" value="1"/>
</dbReference>
<evidence type="ECO:0000256" key="16">
    <source>
        <dbReference type="SAM" id="SignalP"/>
    </source>
</evidence>
<evidence type="ECO:0000256" key="5">
    <source>
        <dbReference type="ARBA" id="ARBA00022692"/>
    </source>
</evidence>
<gene>
    <name evidence="18" type="ORF">CALMAC_LOCUS13755</name>
</gene>
<evidence type="ECO:0000256" key="13">
    <source>
        <dbReference type="ARBA" id="ARBA00023157"/>
    </source>
</evidence>
<evidence type="ECO:0000256" key="6">
    <source>
        <dbReference type="ARBA" id="ARBA00022723"/>
    </source>
</evidence>
<keyword evidence="8" id="KW-0106">Calcium</keyword>
<evidence type="ECO:0000256" key="3">
    <source>
        <dbReference type="ARBA" id="ARBA00022568"/>
    </source>
</evidence>
<keyword evidence="2" id="KW-0813">Transport</keyword>
<evidence type="ECO:0000259" key="17">
    <source>
        <dbReference type="PROSITE" id="PS50234"/>
    </source>
</evidence>
<evidence type="ECO:0000256" key="7">
    <source>
        <dbReference type="ARBA" id="ARBA00022729"/>
    </source>
</evidence>
<feature type="chain" id="PRO_5024840524" description="VWFA domain-containing protein" evidence="16">
    <location>
        <begin position="17"/>
        <end position="1213"/>
    </location>
</feature>
<keyword evidence="15" id="KW-0407">Ion channel</keyword>
<dbReference type="PANTHER" id="PTHR10166">
    <property type="entry name" value="VOLTAGE-DEPENDENT CALCIUM CHANNEL SUBUNIT ALPHA-2/DELTA-RELATED"/>
    <property type="match status" value="1"/>
</dbReference>
<feature type="domain" description="VWFA" evidence="17">
    <location>
        <begin position="308"/>
        <end position="492"/>
    </location>
</feature>
<keyword evidence="14" id="KW-0325">Glycoprotein</keyword>
<dbReference type="InterPro" id="IPR036465">
    <property type="entry name" value="vWFA_dom_sf"/>
</dbReference>
<dbReference type="Pfam" id="PF00092">
    <property type="entry name" value="VWA"/>
    <property type="match status" value="1"/>
</dbReference>
<dbReference type="GO" id="GO:0005245">
    <property type="term" value="F:voltage-gated calcium channel activity"/>
    <property type="evidence" value="ECO:0007669"/>
    <property type="project" value="TreeGrafter"/>
</dbReference>
<dbReference type="GO" id="GO:0005891">
    <property type="term" value="C:voltage-gated calcium channel complex"/>
    <property type="evidence" value="ECO:0007669"/>
    <property type="project" value="TreeGrafter"/>
</dbReference>
<dbReference type="Gene3D" id="3.30.450.20">
    <property type="entry name" value="PAS domain"/>
    <property type="match status" value="1"/>
</dbReference>
<dbReference type="Proteomes" id="UP000410492">
    <property type="component" value="Unassembled WGS sequence"/>
</dbReference>
<sequence>MKAIVIVFYLVSCVVANKQTRKDYDRILSLVSHWSKEIGERLTSLSETMTRIGQVQQSFDPLEDHLTKEKPELFLNKIATDIRIMMDTKAEAVLNVAEYAEFLSFHRKNESLEPHSEYFYFNADTINDTSWESERVADLDKEIRKNECRWACNQINVTQLPHNIFSNTSFRQHLFELRKHEKGTSCQCEDIKHWKLSEMNYTYLHLPTIYDPRYQEQVNTNLSMVKVPINVWERDKDVLEGVRWSEALDLVFKYNLEKDPSLTWQYFASPHGFMRHYPAIQWSDEQYNKTYDFRTRTWYTEAITSPKDIIVLLDRSGSMKGTRRALSQQIVNQILDTLNDNDFVNIYTFTNTTEPLVDCFNDTLFQANEENLRLLRENLNVYDEAYSANMVLGFKKAFDILENFRQTGTSARCNQAIILISEGIDYDYRKEMFFEHNKDRDFPLRVFAFQIGQDPNDAKEMEWIACANMGYWGNMTHMGDIREKMLSYLNVMSRPINYNGKTPNKPNRNYIWSYLHVDLADRRLSNWLWKKFEGIRQREVFLEHIRNEMIRKKKNMPPNYVLLQTHHDYEKYEGKSAYKYMTTVSLPVYGRREDETELIGVAGIDVPLYNFKERIPHYRLGVNGYAFVVTNNGYILIHPEHRTEFENILKPTFNRVDILEVEVLDDEREPRLFGDAVIKLRELLVNQNETMPITLNVKFPLNDMKRVILSRRHYYYSKIGPFTLGIVLPDKYGFTKVDAGNIPRPSPVEKIYNAINNSTFWTVHPEWVYCQKCKVDQTPVEKVKTAFSKNEKSELLNALFHDLVATSWFDSTNSSFKMYIEEYLISHIFLCTYSGLTRWKRFNFIDPIVEPFEKREVRAIEEDWYKRSVELTYDQDMFIYSVPFETLANDTTTMITSTKAIFVGEGSSKTPVAVVGLQFNHMKMYQIYSDVVTKCEKGVENCKITCQIERLSCYILDNNAYVLVSDQPDYIGKYIGDIRPDIMADLIDDKVYIPTRMFDYQAICQKLPPKKIPEEEKVRIRKEKQRAAARARKRAKSSATRFRLLDQVFQIGRWLLSIFCFLISVVWGEENFVYQSINEDMIAFNKQAIIKTLPTPCDQERWLFNLNKSVTFPLSRYTDPKIKFECDWPYVVDRIPNSNLIFLATNDFGPCKGRPAPIYLVDPKEIIYNTSLPCYIATMNNFTRRMYMDCFNRNREEDALNQQDRKYCGHTWK</sequence>
<evidence type="ECO:0000256" key="2">
    <source>
        <dbReference type="ARBA" id="ARBA00022448"/>
    </source>
</evidence>
<feature type="signal peptide" evidence="16">
    <location>
        <begin position="1"/>
        <end position="16"/>
    </location>
</feature>
<evidence type="ECO:0000256" key="11">
    <source>
        <dbReference type="ARBA" id="ARBA00023065"/>
    </source>
</evidence>
<keyword evidence="10" id="KW-1133">Transmembrane helix</keyword>
<evidence type="ECO:0000256" key="10">
    <source>
        <dbReference type="ARBA" id="ARBA00022989"/>
    </source>
</evidence>
<protein>
    <recommendedName>
        <fullName evidence="17">VWFA domain-containing protein</fullName>
    </recommendedName>
</protein>
<reference evidence="18 19" key="1">
    <citation type="submission" date="2019-01" db="EMBL/GenBank/DDBJ databases">
        <authorList>
            <person name="Sayadi A."/>
        </authorList>
    </citation>
    <scope>NUCLEOTIDE SEQUENCE [LARGE SCALE GENOMIC DNA]</scope>
</reference>
<keyword evidence="5" id="KW-0812">Transmembrane</keyword>
<keyword evidence="6" id="KW-0479">Metal-binding</keyword>
<evidence type="ECO:0000313" key="18">
    <source>
        <dbReference type="EMBL" id="VEN54212.1"/>
    </source>
</evidence>
<dbReference type="EMBL" id="CAACVG010009791">
    <property type="protein sequence ID" value="VEN54212.1"/>
    <property type="molecule type" value="Genomic_DNA"/>
</dbReference>
<evidence type="ECO:0000256" key="1">
    <source>
        <dbReference type="ARBA" id="ARBA00004479"/>
    </source>
</evidence>
<proteinExistence type="predicted"/>
<keyword evidence="4" id="KW-0107">Calcium channel</keyword>
<comment type="subcellular location">
    <subcellularLocation>
        <location evidence="1">Membrane</location>
        <topology evidence="1">Single-pass type I membrane protein</topology>
    </subcellularLocation>
</comment>
<keyword evidence="9" id="KW-0851">Voltage-gated channel</keyword>
<evidence type="ECO:0000313" key="19">
    <source>
        <dbReference type="Proteomes" id="UP000410492"/>
    </source>
</evidence>